<dbReference type="EMBL" id="PJLB01000008">
    <property type="protein sequence ID" value="PND02686.1"/>
    <property type="molecule type" value="Genomic_DNA"/>
</dbReference>
<dbReference type="Proteomes" id="UP000236075">
    <property type="component" value="Unassembled WGS sequence"/>
</dbReference>
<keyword evidence="1" id="KW-0812">Transmembrane</keyword>
<organism evidence="2 3">
    <name type="scientific">Akkermansia muciniphila</name>
    <dbReference type="NCBI Taxonomy" id="239935"/>
    <lineage>
        <taxon>Bacteria</taxon>
        <taxon>Pseudomonadati</taxon>
        <taxon>Verrucomicrobiota</taxon>
        <taxon>Verrucomicrobiia</taxon>
        <taxon>Verrucomicrobiales</taxon>
        <taxon>Akkermansiaceae</taxon>
        <taxon>Akkermansia</taxon>
    </lineage>
</organism>
<proteinExistence type="predicted"/>
<gene>
    <name evidence="2" type="ORF">CXT95_08535</name>
</gene>
<keyword evidence="1" id="KW-1133">Transmembrane helix</keyword>
<feature type="transmembrane region" description="Helical" evidence="1">
    <location>
        <begin position="195"/>
        <end position="213"/>
    </location>
</feature>
<feature type="transmembrane region" description="Helical" evidence="1">
    <location>
        <begin position="159"/>
        <end position="183"/>
    </location>
</feature>
<dbReference type="Pfam" id="PF05656">
    <property type="entry name" value="DUF805"/>
    <property type="match status" value="1"/>
</dbReference>
<name>A0AAX0WKD1_9BACT</name>
<protein>
    <recommendedName>
        <fullName evidence="4">DUF805 domain-containing protein</fullName>
    </recommendedName>
</protein>
<evidence type="ECO:0000313" key="2">
    <source>
        <dbReference type="EMBL" id="PND02686.1"/>
    </source>
</evidence>
<dbReference type="GO" id="GO:0016020">
    <property type="term" value="C:membrane"/>
    <property type="evidence" value="ECO:0007669"/>
    <property type="project" value="InterPro"/>
</dbReference>
<feature type="transmembrane region" description="Helical" evidence="1">
    <location>
        <begin position="225"/>
        <end position="245"/>
    </location>
</feature>
<dbReference type="AlphaFoldDB" id="A0AAX0WKD1"/>
<evidence type="ECO:0008006" key="4">
    <source>
        <dbReference type="Google" id="ProtNLM"/>
    </source>
</evidence>
<evidence type="ECO:0000313" key="3">
    <source>
        <dbReference type="Proteomes" id="UP000236075"/>
    </source>
</evidence>
<keyword evidence="1" id="KW-0472">Membrane</keyword>
<evidence type="ECO:0000256" key="1">
    <source>
        <dbReference type="SAM" id="Phobius"/>
    </source>
</evidence>
<dbReference type="InterPro" id="IPR008523">
    <property type="entry name" value="DUF805"/>
</dbReference>
<accession>A0AAX0WKD1</accession>
<reference evidence="2 3" key="1">
    <citation type="journal article" date="2017" name="BMC Genomics">
        <title>Genome sequencing of 39 Akkermansia muciniphila isolates reveals its population structure, genomic and functional diverisity, and global distribution in mammalian gut microbiotas.</title>
        <authorList>
            <person name="Guo X."/>
            <person name="Li S."/>
            <person name="Zhang J."/>
            <person name="Wu F."/>
            <person name="Li X."/>
            <person name="Wu D."/>
            <person name="Zhang M."/>
            <person name="Ou Z."/>
            <person name="Jie Z."/>
            <person name="Yan Q."/>
            <person name="Li P."/>
            <person name="Yi J."/>
            <person name="Peng Y."/>
        </authorList>
    </citation>
    <scope>NUCLEOTIDE SEQUENCE [LARGE SCALE GENOMIC DNA]</scope>
    <source>
        <strain evidence="2 3">GP28</strain>
    </source>
</reference>
<feature type="transmembrane region" description="Helical" evidence="1">
    <location>
        <begin position="128"/>
        <end position="153"/>
    </location>
</feature>
<sequence length="262" mass="29721">MALGTAGLEFPVEPGNNGRKEAVVKRYYYHTPDGELHGPVDVDFLIREICYAGLPLGLMVREEHSEDWIWVGDAFGTPPEWKSFKEQYAGTEEWMKPGKVWRCGRKPHFNWLFSLLAMRGRSSRWEAVVAYGALLVFAPPIWLACFCGASVWFESLPFGTLFAFLLGLLLLFFFLFCFISLGVRRFHDAGLDGGWLAITWPVWIALLICFFEGKLLVMSFCWHPVGGIFTGIATLTAPVLFSILLPEQKRKNVYGEPSLNRK</sequence>
<comment type="caution">
    <text evidence="2">The sequence shown here is derived from an EMBL/GenBank/DDBJ whole genome shotgun (WGS) entry which is preliminary data.</text>
</comment>